<dbReference type="Proteomes" id="UP000265520">
    <property type="component" value="Unassembled WGS sequence"/>
</dbReference>
<proteinExistence type="predicted"/>
<protein>
    <submittedName>
        <fullName evidence="1">Uncharacterized protein</fullName>
    </submittedName>
</protein>
<dbReference type="EMBL" id="LXQA010078883">
    <property type="protein sequence ID" value="MCI11104.1"/>
    <property type="molecule type" value="Genomic_DNA"/>
</dbReference>
<name>A0A392PH31_9FABA</name>
<accession>A0A392PH31</accession>
<dbReference type="AlphaFoldDB" id="A0A392PH31"/>
<organism evidence="1 2">
    <name type="scientific">Trifolium medium</name>
    <dbReference type="NCBI Taxonomy" id="97028"/>
    <lineage>
        <taxon>Eukaryota</taxon>
        <taxon>Viridiplantae</taxon>
        <taxon>Streptophyta</taxon>
        <taxon>Embryophyta</taxon>
        <taxon>Tracheophyta</taxon>
        <taxon>Spermatophyta</taxon>
        <taxon>Magnoliopsida</taxon>
        <taxon>eudicotyledons</taxon>
        <taxon>Gunneridae</taxon>
        <taxon>Pentapetalae</taxon>
        <taxon>rosids</taxon>
        <taxon>fabids</taxon>
        <taxon>Fabales</taxon>
        <taxon>Fabaceae</taxon>
        <taxon>Papilionoideae</taxon>
        <taxon>50 kb inversion clade</taxon>
        <taxon>NPAAA clade</taxon>
        <taxon>Hologalegina</taxon>
        <taxon>IRL clade</taxon>
        <taxon>Trifolieae</taxon>
        <taxon>Trifolium</taxon>
    </lineage>
</organism>
<feature type="non-terminal residue" evidence="1">
    <location>
        <position position="53"/>
    </location>
</feature>
<evidence type="ECO:0000313" key="1">
    <source>
        <dbReference type="EMBL" id="MCI11104.1"/>
    </source>
</evidence>
<evidence type="ECO:0000313" key="2">
    <source>
        <dbReference type="Proteomes" id="UP000265520"/>
    </source>
</evidence>
<keyword evidence="2" id="KW-1185">Reference proteome</keyword>
<sequence>MRQAIIAMSTDKAQVVLLKEIAQHLCKEMSPQRKMSTSKPYVATRTPFLSIFK</sequence>
<reference evidence="1 2" key="1">
    <citation type="journal article" date="2018" name="Front. Plant Sci.">
        <title>Red Clover (Trifolium pratense) and Zigzag Clover (T. medium) - A Picture of Genomic Similarities and Differences.</title>
        <authorList>
            <person name="Dluhosova J."/>
            <person name="Istvanek J."/>
            <person name="Nedelnik J."/>
            <person name="Repkova J."/>
        </authorList>
    </citation>
    <scope>NUCLEOTIDE SEQUENCE [LARGE SCALE GENOMIC DNA]</scope>
    <source>
        <strain evidence="2">cv. 10/8</strain>
        <tissue evidence="1">Leaf</tissue>
    </source>
</reference>
<comment type="caution">
    <text evidence="1">The sequence shown here is derived from an EMBL/GenBank/DDBJ whole genome shotgun (WGS) entry which is preliminary data.</text>
</comment>